<dbReference type="PROSITE" id="PS01013">
    <property type="entry name" value="OSBP"/>
    <property type="match status" value="1"/>
</dbReference>
<dbReference type="SUPFAM" id="SSF144000">
    <property type="entry name" value="Oxysterol-binding protein-like"/>
    <property type="match status" value="1"/>
</dbReference>
<dbReference type="GO" id="GO:0120009">
    <property type="term" value="P:intermembrane lipid transfer"/>
    <property type="evidence" value="ECO:0007669"/>
    <property type="project" value="UniProtKB-ARBA"/>
</dbReference>
<dbReference type="Proteomes" id="UP000307173">
    <property type="component" value="Unassembled WGS sequence"/>
</dbReference>
<dbReference type="PANTHER" id="PTHR10972:SF184">
    <property type="entry name" value="OXYSTEROL-BINDING PROTEIN HOMOLOG 4-RELATED"/>
    <property type="match status" value="1"/>
</dbReference>
<dbReference type="GO" id="GO:0016020">
    <property type="term" value="C:membrane"/>
    <property type="evidence" value="ECO:0007669"/>
    <property type="project" value="TreeGrafter"/>
</dbReference>
<dbReference type="Gene3D" id="3.30.70.3490">
    <property type="match status" value="1"/>
</dbReference>
<gene>
    <name evidence="4" type="ORF">CANINC_000212</name>
</gene>
<keyword evidence="5" id="KW-1185">Reference proteome</keyword>
<evidence type="ECO:0000256" key="3">
    <source>
        <dbReference type="SAM" id="Coils"/>
    </source>
</evidence>
<reference evidence="4 5" key="1">
    <citation type="journal article" date="2019" name="Front. Genet.">
        <title>Whole-Genome Sequencing of the Opportunistic Yeast Pathogen Candida inconspicua Uncovers Its Hybrid Origin.</title>
        <authorList>
            <person name="Mixao V."/>
            <person name="Hansen A.P."/>
            <person name="Saus E."/>
            <person name="Boekhout T."/>
            <person name="Lass-Florl C."/>
            <person name="Gabaldon T."/>
        </authorList>
    </citation>
    <scope>NUCLEOTIDE SEQUENCE [LARGE SCALE GENOMIC DNA]</scope>
    <source>
        <strain evidence="4 5">CBS 180</strain>
    </source>
</reference>
<proteinExistence type="inferred from homology"/>
<dbReference type="GO" id="GO:0008142">
    <property type="term" value="F:oxysterol binding"/>
    <property type="evidence" value="ECO:0007669"/>
    <property type="project" value="TreeGrafter"/>
</dbReference>
<dbReference type="FunFam" id="2.40.160.120:FF:000010">
    <property type="entry name" value="Oxysterol-binding protein homolog 4"/>
    <property type="match status" value="1"/>
</dbReference>
<feature type="coiled-coil region" evidence="3">
    <location>
        <begin position="329"/>
        <end position="356"/>
    </location>
</feature>
<name>A0A4T0X711_9ASCO</name>
<dbReference type="Gene3D" id="1.10.287.2720">
    <property type="match status" value="1"/>
</dbReference>
<comment type="caution">
    <text evidence="4">The sequence shown here is derived from an EMBL/GenBank/DDBJ whole genome shotgun (WGS) entry which is preliminary data.</text>
</comment>
<organism evidence="4 5">
    <name type="scientific">Pichia inconspicua</name>
    <dbReference type="NCBI Taxonomy" id="52247"/>
    <lineage>
        <taxon>Eukaryota</taxon>
        <taxon>Fungi</taxon>
        <taxon>Dikarya</taxon>
        <taxon>Ascomycota</taxon>
        <taxon>Saccharomycotina</taxon>
        <taxon>Pichiomycetes</taxon>
        <taxon>Pichiales</taxon>
        <taxon>Pichiaceae</taxon>
        <taxon>Pichia</taxon>
    </lineage>
</organism>
<dbReference type="Gene3D" id="2.40.160.120">
    <property type="match status" value="1"/>
</dbReference>
<comment type="similarity">
    <text evidence="1 2">Belongs to the OSBP family.</text>
</comment>
<sequence>MTSASTWTSFIKSIASYNGDLSSLTAPPFILSPTSLVEYSQYWSEHVDLLLEPNFITEDNDNNDNSNDPVELKRMLAVVRWFISTLKSQYCSRNESLGGEKKPLNPFLGEIFVGKWDDDSIDGKLGETILLSEQVSHHPPITAYAVENKKNNTILEGYNGIRASMSTTALNVRQFGHALLEFRNLNENYLITLPPLHIEGILAFSPFVELEQKSFIQSSAGYYAVFEYSGKGYFSGKKNSFKCRIFKNYNDSKKKDLALYTISGQWSDKSTISKGSNTPSSKDKIFFDASNYKPQFLKVKPIDKQHHLESRKAWLDVAEAIKSGDYDRIHSTKSQLENKQRDLRKLEEEKNEKWARRWFDEIDYSKNSNSETDNNDIFLNLSKMANLSIKNVPSGVLADSSKNDDTDKMSHWRFVPENFDNEKEINI</sequence>
<evidence type="ECO:0008006" key="6">
    <source>
        <dbReference type="Google" id="ProtNLM"/>
    </source>
</evidence>
<accession>A0A4T0X711</accession>
<dbReference type="Pfam" id="PF01237">
    <property type="entry name" value="Oxysterol_BP"/>
    <property type="match status" value="1"/>
</dbReference>
<dbReference type="OrthoDB" id="14833at2759"/>
<dbReference type="STRING" id="52247.A0A4T0X711"/>
<protein>
    <recommendedName>
        <fullName evidence="6">Oxysterol-binding protein</fullName>
    </recommendedName>
</protein>
<evidence type="ECO:0000313" key="5">
    <source>
        <dbReference type="Proteomes" id="UP000307173"/>
    </source>
</evidence>
<dbReference type="Gene3D" id="6.10.250.1430">
    <property type="match status" value="1"/>
</dbReference>
<dbReference type="EMBL" id="SELW01000040">
    <property type="protein sequence ID" value="TID31165.1"/>
    <property type="molecule type" value="Genomic_DNA"/>
</dbReference>
<dbReference type="AlphaFoldDB" id="A0A4T0X711"/>
<keyword evidence="3" id="KW-0175">Coiled coil</keyword>
<evidence type="ECO:0000313" key="4">
    <source>
        <dbReference type="EMBL" id="TID31165.1"/>
    </source>
</evidence>
<dbReference type="PANTHER" id="PTHR10972">
    <property type="entry name" value="OXYSTEROL-BINDING PROTEIN-RELATED"/>
    <property type="match status" value="1"/>
</dbReference>
<evidence type="ECO:0000256" key="1">
    <source>
        <dbReference type="ARBA" id="ARBA00008842"/>
    </source>
</evidence>
<dbReference type="InterPro" id="IPR018494">
    <property type="entry name" value="Oxysterol-bd_CS"/>
</dbReference>
<dbReference type="InterPro" id="IPR037239">
    <property type="entry name" value="OSBP_sf"/>
</dbReference>
<dbReference type="GO" id="GO:0005829">
    <property type="term" value="C:cytosol"/>
    <property type="evidence" value="ECO:0007669"/>
    <property type="project" value="TreeGrafter"/>
</dbReference>
<evidence type="ECO:0000256" key="2">
    <source>
        <dbReference type="RuleBase" id="RU003844"/>
    </source>
</evidence>
<dbReference type="InterPro" id="IPR000648">
    <property type="entry name" value="Oxysterol-bd"/>
</dbReference>